<dbReference type="AlphaFoldDB" id="A0A1G2PV44"/>
<sequence length="119" mass="13629">MPKFKVEVMYDKDCGVATTREMELPLDERTFTTVRLDLETAVFVELGETDFVHVGIITALEDIPDKNIVNGDIVYRDWDDLDPSNYPVYRQLVDSYKPLWGGGPGSEYVGKFLEIYKKS</sequence>
<dbReference type="EMBL" id="MHSW01000012">
    <property type="protein sequence ID" value="OHA52194.1"/>
    <property type="molecule type" value="Genomic_DNA"/>
</dbReference>
<proteinExistence type="predicted"/>
<evidence type="ECO:0000313" key="2">
    <source>
        <dbReference type="Proteomes" id="UP000176951"/>
    </source>
</evidence>
<accession>A0A1G2PV44</accession>
<gene>
    <name evidence="1" type="ORF">A3A97_04790</name>
</gene>
<organism evidence="1 2">
    <name type="scientific">Candidatus Terrybacteria bacterium RIFCSPLOWO2_01_FULL_40_23</name>
    <dbReference type="NCBI Taxonomy" id="1802366"/>
    <lineage>
        <taxon>Bacteria</taxon>
        <taxon>Candidatus Terryibacteriota</taxon>
    </lineage>
</organism>
<comment type="caution">
    <text evidence="1">The sequence shown here is derived from an EMBL/GenBank/DDBJ whole genome shotgun (WGS) entry which is preliminary data.</text>
</comment>
<reference evidence="1 2" key="1">
    <citation type="journal article" date="2016" name="Nat. Commun.">
        <title>Thousands of microbial genomes shed light on interconnected biogeochemical processes in an aquifer system.</title>
        <authorList>
            <person name="Anantharaman K."/>
            <person name="Brown C.T."/>
            <person name="Hug L.A."/>
            <person name="Sharon I."/>
            <person name="Castelle C.J."/>
            <person name="Probst A.J."/>
            <person name="Thomas B.C."/>
            <person name="Singh A."/>
            <person name="Wilkins M.J."/>
            <person name="Karaoz U."/>
            <person name="Brodie E.L."/>
            <person name="Williams K.H."/>
            <person name="Hubbard S.S."/>
            <person name="Banfield J.F."/>
        </authorList>
    </citation>
    <scope>NUCLEOTIDE SEQUENCE [LARGE SCALE GENOMIC DNA]</scope>
</reference>
<protein>
    <submittedName>
        <fullName evidence="1">Uncharacterized protein</fullName>
    </submittedName>
</protein>
<dbReference type="Proteomes" id="UP000176951">
    <property type="component" value="Unassembled WGS sequence"/>
</dbReference>
<evidence type="ECO:0000313" key="1">
    <source>
        <dbReference type="EMBL" id="OHA52194.1"/>
    </source>
</evidence>
<name>A0A1G2PV44_9BACT</name>